<dbReference type="EMBL" id="JBHTMM010000041">
    <property type="protein sequence ID" value="MFD1309760.1"/>
    <property type="molecule type" value="Genomic_DNA"/>
</dbReference>
<accession>A0ABW3XMD1</accession>
<protein>
    <submittedName>
        <fullName evidence="1">Uncharacterized protein</fullName>
    </submittedName>
</protein>
<evidence type="ECO:0000313" key="2">
    <source>
        <dbReference type="Proteomes" id="UP001597058"/>
    </source>
</evidence>
<gene>
    <name evidence="1" type="ORF">ACFQ5X_28360</name>
</gene>
<comment type="caution">
    <text evidence="1">The sequence shown here is derived from an EMBL/GenBank/DDBJ whole genome shotgun (WGS) entry which is preliminary data.</text>
</comment>
<evidence type="ECO:0000313" key="1">
    <source>
        <dbReference type="EMBL" id="MFD1309760.1"/>
    </source>
</evidence>
<name>A0ABW3XMD1_9ACTN</name>
<organism evidence="1 2">
    <name type="scientific">Streptomyces kaempferi</name>
    <dbReference type="NCBI Taxonomy" id="333725"/>
    <lineage>
        <taxon>Bacteria</taxon>
        <taxon>Bacillati</taxon>
        <taxon>Actinomycetota</taxon>
        <taxon>Actinomycetes</taxon>
        <taxon>Kitasatosporales</taxon>
        <taxon>Streptomycetaceae</taxon>
        <taxon>Streptomyces</taxon>
    </lineage>
</organism>
<reference evidence="2" key="1">
    <citation type="journal article" date="2019" name="Int. J. Syst. Evol. Microbiol.">
        <title>The Global Catalogue of Microorganisms (GCM) 10K type strain sequencing project: providing services to taxonomists for standard genome sequencing and annotation.</title>
        <authorList>
            <consortium name="The Broad Institute Genomics Platform"/>
            <consortium name="The Broad Institute Genome Sequencing Center for Infectious Disease"/>
            <person name="Wu L."/>
            <person name="Ma J."/>
        </authorList>
    </citation>
    <scope>NUCLEOTIDE SEQUENCE [LARGE SCALE GENOMIC DNA]</scope>
    <source>
        <strain evidence="2">CGMCC 4.7020</strain>
    </source>
</reference>
<sequence length="50" mass="5336">MAEPTFSDRMFLGAESVMAAIERGEIQGADAVTAALHEAQLDASTDEPRQ</sequence>
<dbReference type="Proteomes" id="UP001597058">
    <property type="component" value="Unassembled WGS sequence"/>
</dbReference>
<dbReference type="RefSeq" id="WP_381329150.1">
    <property type="nucleotide sequence ID" value="NZ_JBHTMM010000041.1"/>
</dbReference>
<proteinExistence type="predicted"/>
<keyword evidence="2" id="KW-1185">Reference proteome</keyword>